<evidence type="ECO:0008006" key="13">
    <source>
        <dbReference type="Google" id="ProtNLM"/>
    </source>
</evidence>
<dbReference type="PRINTS" id="PR01806">
    <property type="entry name" value="VIRFACTRMVIN"/>
</dbReference>
<evidence type="ECO:0000256" key="7">
    <source>
        <dbReference type="ARBA" id="ARBA00023136"/>
    </source>
</evidence>
<accession>A0A6M4IJ88</accession>
<keyword evidence="7 10" id="KW-0472">Membrane</keyword>
<feature type="transmembrane region" description="Helical" evidence="10">
    <location>
        <begin position="411"/>
        <end position="431"/>
    </location>
</feature>
<comment type="subcellular location">
    <subcellularLocation>
        <location evidence="1">Cell membrane</location>
        <topology evidence="1">Multi-pass membrane protein</topology>
    </subcellularLocation>
</comment>
<dbReference type="RefSeq" id="WP_171223551.1">
    <property type="nucleotide sequence ID" value="NZ_CP053085.1"/>
</dbReference>
<dbReference type="AlphaFoldDB" id="A0A6M4IJ88"/>
<evidence type="ECO:0000256" key="9">
    <source>
        <dbReference type="ARBA" id="ARBA00061532"/>
    </source>
</evidence>
<keyword evidence="12" id="KW-1185">Reference proteome</keyword>
<feature type="transmembrane region" description="Helical" evidence="10">
    <location>
        <begin position="91"/>
        <end position="112"/>
    </location>
</feature>
<dbReference type="PANTHER" id="PTHR43486">
    <property type="entry name" value="LIPID II FLIPPASE MURJ-RELATED"/>
    <property type="match status" value="1"/>
</dbReference>
<feature type="transmembrane region" description="Helical" evidence="10">
    <location>
        <begin position="181"/>
        <end position="201"/>
    </location>
</feature>
<reference evidence="11 12" key="1">
    <citation type="submission" date="2020-05" db="EMBL/GenBank/DDBJ databases">
        <title>Complete genome sequence of Gemmatimonas greenlandica TET16.</title>
        <authorList>
            <person name="Zeng Y."/>
        </authorList>
    </citation>
    <scope>NUCLEOTIDE SEQUENCE [LARGE SCALE GENOMIC DNA]</scope>
    <source>
        <strain evidence="11 12">TET16</strain>
    </source>
</reference>
<evidence type="ECO:0000256" key="4">
    <source>
        <dbReference type="ARBA" id="ARBA00022960"/>
    </source>
</evidence>
<keyword evidence="4" id="KW-0133">Cell shape</keyword>
<dbReference type="GO" id="GO:0008360">
    <property type="term" value="P:regulation of cell shape"/>
    <property type="evidence" value="ECO:0007669"/>
    <property type="project" value="UniProtKB-KW"/>
</dbReference>
<feature type="transmembrane region" description="Helical" evidence="10">
    <location>
        <begin position="386"/>
        <end position="405"/>
    </location>
</feature>
<feature type="transmembrane region" description="Helical" evidence="10">
    <location>
        <begin position="361"/>
        <end position="379"/>
    </location>
</feature>
<feature type="transmembrane region" description="Helical" evidence="10">
    <location>
        <begin position="124"/>
        <end position="148"/>
    </location>
</feature>
<dbReference type="KEGG" id="ggr:HKW67_00645"/>
<feature type="transmembrane region" description="Helical" evidence="10">
    <location>
        <begin position="316"/>
        <end position="341"/>
    </location>
</feature>
<evidence type="ECO:0000256" key="8">
    <source>
        <dbReference type="ARBA" id="ARBA00060041"/>
    </source>
</evidence>
<evidence type="ECO:0000256" key="5">
    <source>
        <dbReference type="ARBA" id="ARBA00022984"/>
    </source>
</evidence>
<evidence type="ECO:0000256" key="2">
    <source>
        <dbReference type="ARBA" id="ARBA00022475"/>
    </source>
</evidence>
<feature type="transmembrane region" description="Helical" evidence="10">
    <location>
        <begin position="275"/>
        <end position="295"/>
    </location>
</feature>
<evidence type="ECO:0000256" key="3">
    <source>
        <dbReference type="ARBA" id="ARBA00022692"/>
    </source>
</evidence>
<comment type="function">
    <text evidence="8">Involved in peptidoglycan biosynthesis. Transports lipid-linked peptidoglycan precursors from the inner to the outer leaflet of the cytoplasmic membrane.</text>
</comment>
<dbReference type="InterPro" id="IPR004268">
    <property type="entry name" value="MurJ"/>
</dbReference>
<feature type="transmembrane region" description="Helical" evidence="10">
    <location>
        <begin position="237"/>
        <end position="263"/>
    </location>
</feature>
<gene>
    <name evidence="11" type="ORF">HKW67_00645</name>
</gene>
<dbReference type="PANTHER" id="PTHR43486:SF1">
    <property type="entry name" value="LIPID II FLIPPASE MURJ-RELATED"/>
    <property type="match status" value="1"/>
</dbReference>
<sequence>MRGLLRAAFAVGGLTAAVKLVALLKDGLVAAQFGNGAALDAFLLALVIPTFLISVAAGTLPAALTPAYIAQREHRGTLSAMLLAGAVLRRSYRWLVVLSGVAAIASLLLGWLPGARLDAETRAMLPLLALVLAPFTLLQGLCAAWSGLLAAEGAYGASAFAPIAQPLGIAVGIVLVPDPTVWTLVAGLLAGTLVQAGWLAWALRSRGLSIRGVSMSHVPHDERTALSAALDRVRVQYLPAVAGAILMSATTLVDQTMAAWLPVGSVSALGYGTKVSSVLMTVGAMALSTTLLPHLSALVARAEWTALRELERRLRWLLLGTTIPVTIALVLFSAPIVQLLFERGAFSAAETATVSRVQAAYLLQVPGHLLGILYVRLISALQANRLLTIGSAINLVVNIALNVVFMRRYGVAGIALSTAAVYAVSCAYLAVVAHRRLRAAEAESRHAVQPGSKPPLTRVAEASCASAA</sequence>
<dbReference type="GO" id="GO:0009252">
    <property type="term" value="P:peptidoglycan biosynthetic process"/>
    <property type="evidence" value="ECO:0007669"/>
    <property type="project" value="UniProtKB-KW"/>
</dbReference>
<evidence type="ECO:0000256" key="10">
    <source>
        <dbReference type="SAM" id="Phobius"/>
    </source>
</evidence>
<evidence type="ECO:0000313" key="11">
    <source>
        <dbReference type="EMBL" id="QJR34125.1"/>
    </source>
</evidence>
<dbReference type="Proteomes" id="UP000500938">
    <property type="component" value="Chromosome"/>
</dbReference>
<evidence type="ECO:0000256" key="6">
    <source>
        <dbReference type="ARBA" id="ARBA00022989"/>
    </source>
</evidence>
<keyword evidence="5" id="KW-0573">Peptidoglycan synthesis</keyword>
<protein>
    <recommendedName>
        <fullName evidence="13">Virulence factor MviN</fullName>
    </recommendedName>
</protein>
<feature type="transmembrane region" description="Helical" evidence="10">
    <location>
        <begin position="41"/>
        <end position="70"/>
    </location>
</feature>
<organism evidence="11 12">
    <name type="scientific">Gemmatimonas groenlandica</name>
    <dbReference type="NCBI Taxonomy" id="2732249"/>
    <lineage>
        <taxon>Bacteria</taxon>
        <taxon>Pseudomonadati</taxon>
        <taxon>Gemmatimonadota</taxon>
        <taxon>Gemmatimonadia</taxon>
        <taxon>Gemmatimonadales</taxon>
        <taxon>Gemmatimonadaceae</taxon>
        <taxon>Gemmatimonas</taxon>
    </lineage>
</organism>
<keyword evidence="2" id="KW-1003">Cell membrane</keyword>
<comment type="similarity">
    <text evidence="9">Belongs to the MurJ/MviN family.</text>
</comment>
<dbReference type="Pfam" id="PF03023">
    <property type="entry name" value="MurJ"/>
    <property type="match status" value="1"/>
</dbReference>
<evidence type="ECO:0000313" key="12">
    <source>
        <dbReference type="Proteomes" id="UP000500938"/>
    </source>
</evidence>
<keyword evidence="6 10" id="KW-1133">Transmembrane helix</keyword>
<evidence type="ECO:0000256" key="1">
    <source>
        <dbReference type="ARBA" id="ARBA00004651"/>
    </source>
</evidence>
<name>A0A6M4IJ88_9BACT</name>
<proteinExistence type="inferred from homology"/>
<dbReference type="GO" id="GO:0005886">
    <property type="term" value="C:plasma membrane"/>
    <property type="evidence" value="ECO:0007669"/>
    <property type="project" value="UniProtKB-SubCell"/>
</dbReference>
<feature type="transmembrane region" description="Helical" evidence="10">
    <location>
        <begin position="155"/>
        <end position="175"/>
    </location>
</feature>
<dbReference type="EMBL" id="CP053085">
    <property type="protein sequence ID" value="QJR34125.1"/>
    <property type="molecule type" value="Genomic_DNA"/>
</dbReference>
<keyword evidence="3 10" id="KW-0812">Transmembrane</keyword>